<dbReference type="PANTHER" id="PTHR37984:SF11">
    <property type="entry name" value="INTEGRASE CATALYTIC DOMAIN-CONTAINING PROTEIN"/>
    <property type="match status" value="1"/>
</dbReference>
<dbReference type="PANTHER" id="PTHR37984">
    <property type="entry name" value="PROTEIN CBG26694"/>
    <property type="match status" value="1"/>
</dbReference>
<evidence type="ECO:0000256" key="1">
    <source>
        <dbReference type="ARBA" id="ARBA00022679"/>
    </source>
</evidence>
<evidence type="ECO:0000256" key="3">
    <source>
        <dbReference type="ARBA" id="ARBA00022722"/>
    </source>
</evidence>
<dbReference type="GO" id="GO:0016787">
    <property type="term" value="F:hydrolase activity"/>
    <property type="evidence" value="ECO:0007669"/>
    <property type="project" value="UniProtKB-KW"/>
</dbReference>
<dbReference type="SUPFAM" id="SSF56672">
    <property type="entry name" value="DNA/RNA polymerases"/>
    <property type="match status" value="1"/>
</dbReference>
<dbReference type="CDD" id="cd01647">
    <property type="entry name" value="RT_LTR"/>
    <property type="match status" value="1"/>
</dbReference>
<dbReference type="GO" id="GO:0003964">
    <property type="term" value="F:RNA-directed DNA polymerase activity"/>
    <property type="evidence" value="ECO:0007669"/>
    <property type="project" value="UniProtKB-KW"/>
</dbReference>
<evidence type="ECO:0000313" key="8">
    <source>
        <dbReference type="EMBL" id="CAF1005479.1"/>
    </source>
</evidence>
<accession>A0A814H489</accession>
<evidence type="ECO:0000256" key="4">
    <source>
        <dbReference type="ARBA" id="ARBA00022759"/>
    </source>
</evidence>
<dbReference type="EMBL" id="CAJNOC010003987">
    <property type="protein sequence ID" value="CAF1005479.1"/>
    <property type="molecule type" value="Genomic_DNA"/>
</dbReference>
<dbReference type="OrthoDB" id="775972at2759"/>
<keyword evidence="9" id="KW-1185">Reference proteome</keyword>
<dbReference type="AlphaFoldDB" id="A0A814H489"/>
<dbReference type="Gene3D" id="3.30.70.270">
    <property type="match status" value="2"/>
</dbReference>
<proteinExistence type="predicted"/>
<keyword evidence="6" id="KW-0695">RNA-directed DNA polymerase</keyword>
<feature type="domain" description="Reverse transcriptase" evidence="7">
    <location>
        <begin position="121"/>
        <end position="298"/>
    </location>
</feature>
<organism evidence="8 9">
    <name type="scientific">Brachionus calyciflorus</name>
    <dbReference type="NCBI Taxonomy" id="104777"/>
    <lineage>
        <taxon>Eukaryota</taxon>
        <taxon>Metazoa</taxon>
        <taxon>Spiralia</taxon>
        <taxon>Gnathifera</taxon>
        <taxon>Rotifera</taxon>
        <taxon>Eurotatoria</taxon>
        <taxon>Monogononta</taxon>
        <taxon>Pseudotrocha</taxon>
        <taxon>Ploima</taxon>
        <taxon>Brachionidae</taxon>
        <taxon>Brachionus</taxon>
    </lineage>
</organism>
<evidence type="ECO:0000256" key="2">
    <source>
        <dbReference type="ARBA" id="ARBA00022695"/>
    </source>
</evidence>
<dbReference type="Pfam" id="PF00078">
    <property type="entry name" value="RVT_1"/>
    <property type="match status" value="1"/>
</dbReference>
<evidence type="ECO:0000256" key="5">
    <source>
        <dbReference type="ARBA" id="ARBA00022801"/>
    </source>
</evidence>
<keyword evidence="5" id="KW-0378">Hydrolase</keyword>
<evidence type="ECO:0000313" key="9">
    <source>
        <dbReference type="Proteomes" id="UP000663879"/>
    </source>
</evidence>
<dbReference type="PROSITE" id="PS50878">
    <property type="entry name" value="RT_POL"/>
    <property type="match status" value="1"/>
</dbReference>
<dbReference type="Pfam" id="PF17917">
    <property type="entry name" value="RT_RNaseH"/>
    <property type="match status" value="1"/>
</dbReference>
<keyword evidence="2" id="KW-0548">Nucleotidyltransferase</keyword>
<dbReference type="Proteomes" id="UP000663879">
    <property type="component" value="Unassembled WGS sequence"/>
</dbReference>
<protein>
    <recommendedName>
        <fullName evidence="7">Reverse transcriptase domain-containing protein</fullName>
    </recommendedName>
</protein>
<evidence type="ECO:0000259" key="7">
    <source>
        <dbReference type="PROSITE" id="PS50878"/>
    </source>
</evidence>
<evidence type="ECO:0000256" key="6">
    <source>
        <dbReference type="ARBA" id="ARBA00022918"/>
    </source>
</evidence>
<dbReference type="GO" id="GO:0004519">
    <property type="term" value="F:endonuclease activity"/>
    <property type="evidence" value="ECO:0007669"/>
    <property type="project" value="UniProtKB-KW"/>
</dbReference>
<sequence length="516" mass="59799">MISISSSYILGNEFRKLVIPGTIVFRLDINDKKLKFPNYSLTNLIKLINLIDDNSKPPNNLEYWKGQFPSVFTGKIGRWKNLELKLHIDESVKPVQAKQRNKPFHLRKVIDEEIKSKLEQDLIEEVVGEPTEWLSETVVVPKPNNKVRLCIDLKAANKAIKRERYQMPNVEDIIYKANEMYVFTVLDLISSYEQMVLHPDSRKISRFRTHKGIFQYKRLFFGINSAPEIFHQELEKLIENIKGAQNAIDDILIMGKTFVDNFETVRQVLQRLAETGLTLNEKKCQFGLTEVTFFGVKLSASGISLSDQKVEALKQLKTPENASELHSFLGLSTFASRWIPGLSQKTDSLWKKIHQKTNWVWTKQDQEQLEAVKQGVIESVGYFRLDWKTSLYTDASVKGLSAVLVQTNPHNPEEKRIIICISRGLSEAEKKYAQIELEALAPVWAMERLYMYLLANYFDLYCDNKAIYFIFNNPLAKPPARIQRWELRIYPYNFKVIHTPGLGNIADFLSRHHRDK</sequence>
<keyword evidence="1" id="KW-0808">Transferase</keyword>
<dbReference type="InterPro" id="IPR043128">
    <property type="entry name" value="Rev_trsase/Diguanyl_cyclase"/>
</dbReference>
<dbReference type="CDD" id="cd09274">
    <property type="entry name" value="RNase_HI_RT_Ty3"/>
    <property type="match status" value="1"/>
</dbReference>
<reference evidence="8" key="1">
    <citation type="submission" date="2021-02" db="EMBL/GenBank/DDBJ databases">
        <authorList>
            <person name="Nowell W R."/>
        </authorList>
    </citation>
    <scope>NUCLEOTIDE SEQUENCE</scope>
    <source>
        <strain evidence="8">Ploen Becks lab</strain>
    </source>
</reference>
<keyword evidence="4" id="KW-0255">Endonuclease</keyword>
<name>A0A814H489_9BILA</name>
<dbReference type="InterPro" id="IPR050951">
    <property type="entry name" value="Retrovirus_Pol_polyprotein"/>
</dbReference>
<dbReference type="InterPro" id="IPR043502">
    <property type="entry name" value="DNA/RNA_pol_sf"/>
</dbReference>
<gene>
    <name evidence="8" type="ORF">OXX778_LOCUS16630</name>
</gene>
<keyword evidence="3" id="KW-0540">Nuclease</keyword>
<comment type="caution">
    <text evidence="8">The sequence shown here is derived from an EMBL/GenBank/DDBJ whole genome shotgun (WGS) entry which is preliminary data.</text>
</comment>
<dbReference type="Gene3D" id="3.10.10.10">
    <property type="entry name" value="HIV Type 1 Reverse Transcriptase, subunit A, domain 1"/>
    <property type="match status" value="1"/>
</dbReference>
<dbReference type="InterPro" id="IPR000477">
    <property type="entry name" value="RT_dom"/>
</dbReference>
<dbReference type="InterPro" id="IPR041373">
    <property type="entry name" value="RT_RNaseH"/>
</dbReference>